<dbReference type="Pfam" id="PF23493">
    <property type="entry name" value="CysS_C"/>
    <property type="match status" value="1"/>
</dbReference>
<dbReference type="KEGG" id="htr:EPV75_05150"/>
<evidence type="ECO:0000256" key="2">
    <source>
        <dbReference type="ARBA" id="ARBA00005594"/>
    </source>
</evidence>
<protein>
    <recommendedName>
        <fullName evidence="12">Cysteine--tRNA ligase</fullName>
        <ecNumber evidence="12">6.1.1.16</ecNumber>
    </recommendedName>
    <alternativeName>
        <fullName evidence="12">Cysteinyl-tRNA synthetase</fullName>
        <shortName evidence="12">CysRS</shortName>
    </alternativeName>
</protein>
<feature type="binding site" evidence="12">
    <location>
        <position position="275"/>
    </location>
    <ligand>
        <name>ATP</name>
        <dbReference type="ChEBI" id="CHEBI:30616"/>
    </ligand>
</feature>
<dbReference type="GO" id="GO:0005829">
    <property type="term" value="C:cytosol"/>
    <property type="evidence" value="ECO:0007669"/>
    <property type="project" value="TreeGrafter"/>
</dbReference>
<feature type="binding site" evidence="12">
    <location>
        <position position="240"/>
    </location>
    <ligand>
        <name>Zn(2+)</name>
        <dbReference type="ChEBI" id="CHEBI:29105"/>
    </ligand>
</feature>
<evidence type="ECO:0000256" key="11">
    <source>
        <dbReference type="ARBA" id="ARBA00023146"/>
    </source>
</evidence>
<dbReference type="Pfam" id="PF01406">
    <property type="entry name" value="tRNA-synt_1e"/>
    <property type="match status" value="1"/>
</dbReference>
<evidence type="ECO:0000256" key="10">
    <source>
        <dbReference type="ARBA" id="ARBA00022917"/>
    </source>
</evidence>
<evidence type="ECO:0000313" key="14">
    <source>
        <dbReference type="EMBL" id="QAB15100.1"/>
    </source>
</evidence>
<comment type="subunit">
    <text evidence="3 12">Monomer.</text>
</comment>
<dbReference type="InterPro" id="IPR009080">
    <property type="entry name" value="tRNAsynth_Ia_anticodon-bd"/>
</dbReference>
<evidence type="ECO:0000256" key="8">
    <source>
        <dbReference type="ARBA" id="ARBA00022833"/>
    </source>
</evidence>
<dbReference type="Gene3D" id="3.40.50.620">
    <property type="entry name" value="HUPs"/>
    <property type="match status" value="1"/>
</dbReference>
<dbReference type="SMART" id="SM00840">
    <property type="entry name" value="DALR_2"/>
    <property type="match status" value="1"/>
</dbReference>
<keyword evidence="4 12" id="KW-0963">Cytoplasm</keyword>
<keyword evidence="9 12" id="KW-0067">ATP-binding</keyword>
<dbReference type="Gene3D" id="1.20.120.1910">
    <property type="entry name" value="Cysteine-tRNA ligase, C-terminal anti-codon recognition domain"/>
    <property type="match status" value="1"/>
</dbReference>
<keyword evidence="6 12" id="KW-0479">Metal-binding</keyword>
<keyword evidence="15" id="KW-1185">Reference proteome</keyword>
<keyword evidence="5 12" id="KW-0436">Ligase</keyword>
<accession>A0A410H2R9</accession>
<dbReference type="SUPFAM" id="SSF47323">
    <property type="entry name" value="Anticodon-binding domain of a subclass of class I aminoacyl-tRNA synthetases"/>
    <property type="match status" value="1"/>
</dbReference>
<dbReference type="InterPro" id="IPR056411">
    <property type="entry name" value="CysS_C"/>
</dbReference>
<dbReference type="InterPro" id="IPR014729">
    <property type="entry name" value="Rossmann-like_a/b/a_fold"/>
</dbReference>
<dbReference type="EC" id="6.1.1.16" evidence="12"/>
<dbReference type="GO" id="GO:0005524">
    <property type="term" value="F:ATP binding"/>
    <property type="evidence" value="ECO:0007669"/>
    <property type="project" value="UniProtKB-UniRule"/>
</dbReference>
<keyword evidence="8 12" id="KW-0862">Zinc</keyword>
<evidence type="ECO:0000256" key="9">
    <source>
        <dbReference type="ARBA" id="ARBA00022840"/>
    </source>
</evidence>
<dbReference type="GO" id="GO:0008270">
    <property type="term" value="F:zinc ion binding"/>
    <property type="evidence" value="ECO:0007669"/>
    <property type="project" value="UniProtKB-UniRule"/>
</dbReference>
<comment type="catalytic activity">
    <reaction evidence="12">
        <text>tRNA(Cys) + L-cysteine + ATP = L-cysteinyl-tRNA(Cys) + AMP + diphosphate</text>
        <dbReference type="Rhea" id="RHEA:17773"/>
        <dbReference type="Rhea" id="RHEA-COMP:9661"/>
        <dbReference type="Rhea" id="RHEA-COMP:9679"/>
        <dbReference type="ChEBI" id="CHEBI:30616"/>
        <dbReference type="ChEBI" id="CHEBI:33019"/>
        <dbReference type="ChEBI" id="CHEBI:35235"/>
        <dbReference type="ChEBI" id="CHEBI:78442"/>
        <dbReference type="ChEBI" id="CHEBI:78517"/>
        <dbReference type="ChEBI" id="CHEBI:456215"/>
        <dbReference type="EC" id="6.1.1.16"/>
    </reaction>
</comment>
<sequence length="461" mass="52405">MESEIVALQIYNTETRQKEVFKPIHENQVGLYVCGVTVYDYCHVGHARVMVVFDTVVRHLRALGYDVTYVRNITDIDDKIIQRALENKEPIQELTARFIDAMHEDEKALNVLRPDMEPKATEHIQDIEQMITSLVDKGYAYPAENGDVYFHVKADDDYGRLSGKHIDELDSGARIEVNSFKKDPLDFVLWKASKENEPAWQSPWGDGRPGWHIECSAMSTKCLGNHFDIHGGGLDLSFPHHENEIAQSECATGEHYVNTWMHCGFVRIDDEKMSKSLGNFFTIREVLKQYHPEVIRYFLLASHYRSPVNYSEENLNVAKASVGRLYSALEAVELAGDAETSTSFTDEFVEAMNDDFNTPQALAVLFELAKEVNKQKSPGLAVLLKQLANRLGLLEMTPEAFFKSQPSDSALTDEVIEQLIQERAEARQAKNFARSDEIRDQLLEQGVELLDSPQGTSWRRV</sequence>
<dbReference type="NCBIfam" id="TIGR00435">
    <property type="entry name" value="cysS"/>
    <property type="match status" value="1"/>
</dbReference>
<dbReference type="InterPro" id="IPR032678">
    <property type="entry name" value="tRNA-synt_1_cat_dom"/>
</dbReference>
<feature type="binding site" evidence="12">
    <location>
        <position position="215"/>
    </location>
    <ligand>
        <name>Zn(2+)</name>
        <dbReference type="ChEBI" id="CHEBI:29105"/>
    </ligand>
</feature>
<dbReference type="InterPro" id="IPR024909">
    <property type="entry name" value="Cys-tRNA/MSH_ligase"/>
</dbReference>
<feature type="short sequence motif" description="'KMSKS' region" evidence="12">
    <location>
        <begin position="272"/>
        <end position="276"/>
    </location>
</feature>
<feature type="short sequence motif" description="'HIGH' region" evidence="12">
    <location>
        <begin position="36"/>
        <end position="46"/>
    </location>
</feature>
<dbReference type="PANTHER" id="PTHR10890:SF3">
    <property type="entry name" value="CYSTEINE--TRNA LIGASE, CYTOPLASMIC"/>
    <property type="match status" value="1"/>
</dbReference>
<dbReference type="PRINTS" id="PR00983">
    <property type="entry name" value="TRNASYNTHCYS"/>
</dbReference>
<evidence type="ECO:0000256" key="5">
    <source>
        <dbReference type="ARBA" id="ARBA00022598"/>
    </source>
</evidence>
<dbReference type="InterPro" id="IPR015803">
    <property type="entry name" value="Cys-tRNA-ligase"/>
</dbReference>
<proteinExistence type="inferred from homology"/>
<evidence type="ECO:0000256" key="6">
    <source>
        <dbReference type="ARBA" id="ARBA00022723"/>
    </source>
</evidence>
<keyword evidence="7 12" id="KW-0547">Nucleotide-binding</keyword>
<reference evidence="14 15" key="1">
    <citation type="journal article" date="2018" name="Environ. Microbiol.">
        <title>Genomes of ubiquitous marine and hypersaline Hydrogenovibrio, Thiomicrorhabdus and Thiomicrospira spp. encode a diversity of mechanisms to sustain chemolithoautotrophy in heterogeneous environments.</title>
        <authorList>
            <person name="Scott K.M."/>
            <person name="Williams J."/>
            <person name="Porter C.M.B."/>
            <person name="Russel S."/>
            <person name="Harmer T.L."/>
            <person name="Paul J.H."/>
            <person name="Antonen K.M."/>
            <person name="Bridges M.K."/>
            <person name="Camper G.J."/>
            <person name="Campla C.K."/>
            <person name="Casella L.G."/>
            <person name="Chase E."/>
            <person name="Conrad J.W."/>
            <person name="Cruz M.C."/>
            <person name="Dunlap D.S."/>
            <person name="Duran L."/>
            <person name="Fahsbender E.M."/>
            <person name="Goldsmith D.B."/>
            <person name="Keeley R.F."/>
            <person name="Kondoff M.R."/>
            <person name="Kussy B.I."/>
            <person name="Lane M.K."/>
            <person name="Lawler S."/>
            <person name="Leigh B.A."/>
            <person name="Lewis C."/>
            <person name="Lostal L.M."/>
            <person name="Marking D."/>
            <person name="Mancera P.A."/>
            <person name="McClenthan E.C."/>
            <person name="McIntyre E.A."/>
            <person name="Mine J.A."/>
            <person name="Modi S."/>
            <person name="Moore B.D."/>
            <person name="Morgan W.A."/>
            <person name="Nelson K.M."/>
            <person name="Nguyen K.N."/>
            <person name="Ogburn N."/>
            <person name="Parrino D.G."/>
            <person name="Pedapudi A.D."/>
            <person name="Pelham R.P."/>
            <person name="Preece A.M."/>
            <person name="Rampersad E.A."/>
            <person name="Richardson J.C."/>
            <person name="Rodgers C.M."/>
            <person name="Schaffer B.L."/>
            <person name="Sheridan N.E."/>
            <person name="Solone M.R."/>
            <person name="Staley Z.R."/>
            <person name="Tabuchi M."/>
            <person name="Waide R.J."/>
            <person name="Wanjugi P.W."/>
            <person name="Young S."/>
            <person name="Clum A."/>
            <person name="Daum C."/>
            <person name="Huntemann M."/>
            <person name="Ivanova N."/>
            <person name="Kyrpides N."/>
            <person name="Mikhailova N."/>
            <person name="Palaniappan K."/>
            <person name="Pillay M."/>
            <person name="Reddy T.B.K."/>
            <person name="Shapiro N."/>
            <person name="Stamatis D."/>
            <person name="Varghese N."/>
            <person name="Woyke T."/>
            <person name="Boden R."/>
            <person name="Freyermuth S.K."/>
            <person name="Kerfeld C.A."/>
        </authorList>
    </citation>
    <scope>NUCLEOTIDE SEQUENCE [LARGE SCALE GENOMIC DNA]</scope>
    <source>
        <strain evidence="14 15">JR-2</strain>
    </source>
</reference>
<keyword evidence="10 12" id="KW-0648">Protein biosynthesis</keyword>
<dbReference type="CDD" id="cd00672">
    <property type="entry name" value="CysRS_core"/>
    <property type="match status" value="1"/>
</dbReference>
<evidence type="ECO:0000259" key="13">
    <source>
        <dbReference type="SMART" id="SM00840"/>
    </source>
</evidence>
<feature type="domain" description="Cysteinyl-tRNA synthetase class Ia DALR" evidence="13">
    <location>
        <begin position="347"/>
        <end position="402"/>
    </location>
</feature>
<dbReference type="SUPFAM" id="SSF52374">
    <property type="entry name" value="Nucleotidylyl transferase"/>
    <property type="match status" value="1"/>
</dbReference>
<dbReference type="EMBL" id="CP035033">
    <property type="protein sequence ID" value="QAB15100.1"/>
    <property type="molecule type" value="Genomic_DNA"/>
</dbReference>
<keyword evidence="11 12" id="KW-0030">Aminoacyl-tRNA synthetase</keyword>
<organism evidence="14 15">
    <name type="scientific">Hydrogenovibrio thermophilus</name>
    <dbReference type="NCBI Taxonomy" id="265883"/>
    <lineage>
        <taxon>Bacteria</taxon>
        <taxon>Pseudomonadati</taxon>
        <taxon>Pseudomonadota</taxon>
        <taxon>Gammaproteobacteria</taxon>
        <taxon>Thiotrichales</taxon>
        <taxon>Piscirickettsiaceae</taxon>
        <taxon>Hydrogenovibrio</taxon>
    </lineage>
</organism>
<dbReference type="FunFam" id="3.40.50.620:FF:000009">
    <property type="entry name" value="Cysteine--tRNA ligase"/>
    <property type="match status" value="1"/>
</dbReference>
<evidence type="ECO:0000256" key="12">
    <source>
        <dbReference type="HAMAP-Rule" id="MF_00041"/>
    </source>
</evidence>
<dbReference type="GO" id="GO:0004817">
    <property type="term" value="F:cysteine-tRNA ligase activity"/>
    <property type="evidence" value="ECO:0007669"/>
    <property type="project" value="UniProtKB-UniRule"/>
</dbReference>
<name>A0A410H2R9_9GAMM</name>
<dbReference type="AlphaFoldDB" id="A0A410H2R9"/>
<dbReference type="Proteomes" id="UP000285478">
    <property type="component" value="Chromosome"/>
</dbReference>
<dbReference type="Pfam" id="PF09190">
    <property type="entry name" value="DALR_2"/>
    <property type="match status" value="1"/>
</dbReference>
<evidence type="ECO:0000256" key="7">
    <source>
        <dbReference type="ARBA" id="ARBA00022741"/>
    </source>
</evidence>
<gene>
    <name evidence="12" type="primary">cysS</name>
    <name evidence="14" type="ORF">EPV75_05150</name>
</gene>
<dbReference type="HAMAP" id="MF_00041">
    <property type="entry name" value="Cys_tRNA_synth"/>
    <property type="match status" value="1"/>
</dbReference>
<dbReference type="InterPro" id="IPR015273">
    <property type="entry name" value="Cys-tRNA-synt_Ia_DALR"/>
</dbReference>
<evidence type="ECO:0000256" key="4">
    <source>
        <dbReference type="ARBA" id="ARBA00022490"/>
    </source>
</evidence>
<dbReference type="CDD" id="cd07963">
    <property type="entry name" value="Anticodon_Ia_Cys"/>
    <property type="match status" value="1"/>
</dbReference>
<dbReference type="GO" id="GO:0006423">
    <property type="term" value="P:cysteinyl-tRNA aminoacylation"/>
    <property type="evidence" value="ECO:0007669"/>
    <property type="project" value="UniProtKB-UniRule"/>
</dbReference>
<feature type="binding site" evidence="12">
    <location>
        <position position="34"/>
    </location>
    <ligand>
        <name>Zn(2+)</name>
        <dbReference type="ChEBI" id="CHEBI:29105"/>
    </ligand>
</feature>
<evidence type="ECO:0000313" key="15">
    <source>
        <dbReference type="Proteomes" id="UP000285478"/>
    </source>
</evidence>
<evidence type="ECO:0000256" key="3">
    <source>
        <dbReference type="ARBA" id="ARBA00011245"/>
    </source>
</evidence>
<comment type="cofactor">
    <cofactor evidence="12">
        <name>Zn(2+)</name>
        <dbReference type="ChEBI" id="CHEBI:29105"/>
    </cofactor>
    <text evidence="12">Binds 1 zinc ion per subunit.</text>
</comment>
<comment type="subcellular location">
    <subcellularLocation>
        <location evidence="1 12">Cytoplasm</location>
    </subcellularLocation>
</comment>
<evidence type="ECO:0000256" key="1">
    <source>
        <dbReference type="ARBA" id="ARBA00004496"/>
    </source>
</evidence>
<dbReference type="PANTHER" id="PTHR10890">
    <property type="entry name" value="CYSTEINYL-TRNA SYNTHETASE"/>
    <property type="match status" value="1"/>
</dbReference>
<comment type="similarity">
    <text evidence="2 12">Belongs to the class-I aminoacyl-tRNA synthetase family.</text>
</comment>
<feature type="binding site" evidence="12">
    <location>
        <position position="244"/>
    </location>
    <ligand>
        <name>Zn(2+)</name>
        <dbReference type="ChEBI" id="CHEBI:29105"/>
    </ligand>
</feature>